<name>A0AA95JC96_9BACL</name>
<keyword evidence="7 8" id="KW-0275">Fatty acid biosynthesis</keyword>
<sequence>MIRGVGLDVVELDRIASVLSGTGKDKFIARILTPSEQARLSEMSAKREIEFVAGRFAAKEAVVKALGCGIGTIVGFHDVEVTRNEQGKPICELSEAALTRLGLQKERCVVHIAITHERSLAAATAIVEELAHE</sequence>
<dbReference type="NCBIfam" id="TIGR00556">
    <property type="entry name" value="pantethn_trn"/>
    <property type="match status" value="1"/>
</dbReference>
<comment type="cofactor">
    <cofactor evidence="8">
        <name>Mg(2+)</name>
        <dbReference type="ChEBI" id="CHEBI:18420"/>
    </cofactor>
</comment>
<dbReference type="NCBIfam" id="TIGR00516">
    <property type="entry name" value="acpS"/>
    <property type="match status" value="1"/>
</dbReference>
<keyword evidence="6 8" id="KW-0443">Lipid metabolism</keyword>
<proteinExistence type="inferred from homology"/>
<evidence type="ECO:0000256" key="4">
    <source>
        <dbReference type="ARBA" id="ARBA00022832"/>
    </source>
</evidence>
<dbReference type="GO" id="GO:0006633">
    <property type="term" value="P:fatty acid biosynthetic process"/>
    <property type="evidence" value="ECO:0007669"/>
    <property type="project" value="UniProtKB-UniRule"/>
</dbReference>
<dbReference type="InterPro" id="IPR004568">
    <property type="entry name" value="Ppantetheine-prot_Trfase_dom"/>
</dbReference>
<organism evidence="10 11">
    <name type="scientific">Candidatus Cohnella colombiensis</name>
    <dbReference type="NCBI Taxonomy" id="3121368"/>
    <lineage>
        <taxon>Bacteria</taxon>
        <taxon>Bacillati</taxon>
        <taxon>Bacillota</taxon>
        <taxon>Bacilli</taxon>
        <taxon>Bacillales</taxon>
        <taxon>Paenibacillaceae</taxon>
        <taxon>Cohnella</taxon>
    </lineage>
</organism>
<keyword evidence="8" id="KW-0963">Cytoplasm</keyword>
<comment type="catalytic activity">
    <reaction evidence="8">
        <text>apo-[ACP] + CoA = holo-[ACP] + adenosine 3',5'-bisphosphate + H(+)</text>
        <dbReference type="Rhea" id="RHEA:12068"/>
        <dbReference type="Rhea" id="RHEA-COMP:9685"/>
        <dbReference type="Rhea" id="RHEA-COMP:9690"/>
        <dbReference type="ChEBI" id="CHEBI:15378"/>
        <dbReference type="ChEBI" id="CHEBI:29999"/>
        <dbReference type="ChEBI" id="CHEBI:57287"/>
        <dbReference type="ChEBI" id="CHEBI:58343"/>
        <dbReference type="ChEBI" id="CHEBI:64479"/>
        <dbReference type="EC" id="2.7.8.7"/>
    </reaction>
</comment>
<evidence type="ECO:0000256" key="8">
    <source>
        <dbReference type="HAMAP-Rule" id="MF_00101"/>
    </source>
</evidence>
<dbReference type="EC" id="2.7.8.7" evidence="8"/>
<evidence type="ECO:0000256" key="6">
    <source>
        <dbReference type="ARBA" id="ARBA00023098"/>
    </source>
</evidence>
<feature type="domain" description="4'-phosphopantetheinyl transferase" evidence="9">
    <location>
        <begin position="4"/>
        <end position="100"/>
    </location>
</feature>
<feature type="binding site" evidence="8">
    <location>
        <position position="8"/>
    </location>
    <ligand>
        <name>Mg(2+)</name>
        <dbReference type="ChEBI" id="CHEBI:18420"/>
    </ligand>
</feature>
<dbReference type="SUPFAM" id="SSF56214">
    <property type="entry name" value="4'-phosphopantetheinyl transferase"/>
    <property type="match status" value="1"/>
</dbReference>
<evidence type="ECO:0000313" key="11">
    <source>
        <dbReference type="Proteomes" id="UP001178662"/>
    </source>
</evidence>
<gene>
    <name evidence="8 10" type="primary">acpS</name>
    <name evidence="10" type="ORF">P0Y55_13900</name>
</gene>
<keyword evidence="2 8" id="KW-0808">Transferase</keyword>
<dbReference type="EMBL" id="CP119317">
    <property type="protein sequence ID" value="WEK53662.1"/>
    <property type="molecule type" value="Genomic_DNA"/>
</dbReference>
<keyword evidence="5 8" id="KW-0460">Magnesium</keyword>
<evidence type="ECO:0000256" key="5">
    <source>
        <dbReference type="ARBA" id="ARBA00022842"/>
    </source>
</evidence>
<dbReference type="Proteomes" id="UP001178662">
    <property type="component" value="Chromosome"/>
</dbReference>
<dbReference type="InterPro" id="IPR037143">
    <property type="entry name" value="4-PPantetheinyl_Trfase_dom_sf"/>
</dbReference>
<comment type="similarity">
    <text evidence="8">Belongs to the P-Pant transferase superfamily. AcpS family.</text>
</comment>
<accession>A0AA95JC96</accession>
<keyword evidence="4 8" id="KW-0276">Fatty acid metabolism</keyword>
<keyword evidence="11" id="KW-1185">Reference proteome</keyword>
<comment type="subcellular location">
    <subcellularLocation>
        <location evidence="8">Cytoplasm</location>
    </subcellularLocation>
</comment>
<keyword evidence="1 8" id="KW-0444">Lipid biosynthesis</keyword>
<feature type="binding site" evidence="8">
    <location>
        <position position="60"/>
    </location>
    <ligand>
        <name>Mg(2+)</name>
        <dbReference type="ChEBI" id="CHEBI:18420"/>
    </ligand>
</feature>
<evidence type="ECO:0000259" key="9">
    <source>
        <dbReference type="Pfam" id="PF01648"/>
    </source>
</evidence>
<dbReference type="GO" id="GO:0008897">
    <property type="term" value="F:holo-[acyl-carrier-protein] synthase activity"/>
    <property type="evidence" value="ECO:0007669"/>
    <property type="project" value="UniProtKB-UniRule"/>
</dbReference>
<protein>
    <recommendedName>
        <fullName evidence="8">Holo-[acyl-carrier-protein] synthase</fullName>
        <shortName evidence="8">Holo-ACP synthase</shortName>
        <ecNumber evidence="8">2.7.8.7</ecNumber>
    </recommendedName>
    <alternativeName>
        <fullName evidence="8">4'-phosphopantetheinyl transferase AcpS</fullName>
    </alternativeName>
</protein>
<evidence type="ECO:0000256" key="1">
    <source>
        <dbReference type="ARBA" id="ARBA00022516"/>
    </source>
</evidence>
<keyword evidence="3 8" id="KW-0479">Metal-binding</keyword>
<evidence type="ECO:0000256" key="3">
    <source>
        <dbReference type="ARBA" id="ARBA00022723"/>
    </source>
</evidence>
<dbReference type="HAMAP" id="MF_00101">
    <property type="entry name" value="AcpS"/>
    <property type="match status" value="1"/>
</dbReference>
<comment type="function">
    <text evidence="8">Transfers the 4'-phosphopantetheine moiety from coenzyme A to a Ser of acyl-carrier-protein.</text>
</comment>
<dbReference type="AlphaFoldDB" id="A0AA95JC96"/>
<dbReference type="InterPro" id="IPR008278">
    <property type="entry name" value="4-PPantetheinyl_Trfase_dom"/>
</dbReference>
<evidence type="ECO:0000256" key="2">
    <source>
        <dbReference type="ARBA" id="ARBA00022679"/>
    </source>
</evidence>
<evidence type="ECO:0000313" key="10">
    <source>
        <dbReference type="EMBL" id="WEK53662.1"/>
    </source>
</evidence>
<dbReference type="GO" id="GO:0000287">
    <property type="term" value="F:magnesium ion binding"/>
    <property type="evidence" value="ECO:0007669"/>
    <property type="project" value="UniProtKB-UniRule"/>
</dbReference>
<evidence type="ECO:0000256" key="7">
    <source>
        <dbReference type="ARBA" id="ARBA00023160"/>
    </source>
</evidence>
<reference evidence="10" key="1">
    <citation type="submission" date="2023-03" db="EMBL/GenBank/DDBJ databases">
        <title>Andean soil-derived lignocellulolytic bacterial consortium as a source of novel taxa and putative plastic-active enzymes.</title>
        <authorList>
            <person name="Diaz-Garcia L."/>
            <person name="Chuvochina M."/>
            <person name="Feuerriegel G."/>
            <person name="Bunk B."/>
            <person name="Sproer C."/>
            <person name="Streit W.R."/>
            <person name="Rodriguez L.M."/>
            <person name="Overmann J."/>
            <person name="Jimenez D.J."/>
        </authorList>
    </citation>
    <scope>NUCLEOTIDE SEQUENCE</scope>
    <source>
        <strain evidence="10">MAG 2441</strain>
    </source>
</reference>
<dbReference type="InterPro" id="IPR002582">
    <property type="entry name" value="ACPS"/>
</dbReference>
<dbReference type="GO" id="GO:0005737">
    <property type="term" value="C:cytoplasm"/>
    <property type="evidence" value="ECO:0007669"/>
    <property type="project" value="UniProtKB-SubCell"/>
</dbReference>
<dbReference type="Pfam" id="PF01648">
    <property type="entry name" value="ACPS"/>
    <property type="match status" value="1"/>
</dbReference>
<dbReference type="Gene3D" id="3.90.470.20">
    <property type="entry name" value="4'-phosphopantetheinyl transferase domain"/>
    <property type="match status" value="1"/>
</dbReference>